<feature type="zinc finger region" description="dksA C4-type" evidence="4">
    <location>
        <begin position="87"/>
        <end position="111"/>
    </location>
</feature>
<keyword evidence="2" id="KW-0863">Zinc-finger</keyword>
<dbReference type="PANTHER" id="PTHR33823:SF4">
    <property type="entry name" value="GENERAL STRESS PROTEIN 16O"/>
    <property type="match status" value="1"/>
</dbReference>
<name>A0ABV1K8V0_9PSEU</name>
<dbReference type="Pfam" id="PF01258">
    <property type="entry name" value="zf-dskA_traR"/>
    <property type="match status" value="1"/>
</dbReference>
<evidence type="ECO:0000313" key="7">
    <source>
        <dbReference type="Proteomes" id="UP001494902"/>
    </source>
</evidence>
<evidence type="ECO:0000256" key="3">
    <source>
        <dbReference type="ARBA" id="ARBA00022833"/>
    </source>
</evidence>
<evidence type="ECO:0000313" key="6">
    <source>
        <dbReference type="EMBL" id="MEQ3550902.1"/>
    </source>
</evidence>
<dbReference type="InterPro" id="IPR000962">
    <property type="entry name" value="Znf_DskA_TraR"/>
</dbReference>
<evidence type="ECO:0000256" key="1">
    <source>
        <dbReference type="ARBA" id="ARBA00022723"/>
    </source>
</evidence>
<evidence type="ECO:0000259" key="5">
    <source>
        <dbReference type="Pfam" id="PF01258"/>
    </source>
</evidence>
<dbReference type="EMBL" id="JBEDNQ010000004">
    <property type="protein sequence ID" value="MEQ3550902.1"/>
    <property type="molecule type" value="Genomic_DNA"/>
</dbReference>
<sequence>MLGRMDPASLAAERARVAGRVGSLRRELDSLAGEQALTTHDDEHDPEGVTIAVQRAQLQGLLAAAERECDDLDRAARRMASGDYGTCTGCGGPIAPERLDALPATTTCIACATRRRGPRSRR</sequence>
<dbReference type="Gene3D" id="1.20.120.910">
    <property type="entry name" value="DksA, coiled-coil domain"/>
    <property type="match status" value="1"/>
</dbReference>
<reference evidence="6 7" key="1">
    <citation type="submission" date="2024-03" db="EMBL/GenBank/DDBJ databases">
        <title>Draft genome sequence of Pseudonocardia nematodicida JCM 31783.</title>
        <authorList>
            <person name="Butdee W."/>
            <person name="Duangmal K."/>
        </authorList>
    </citation>
    <scope>NUCLEOTIDE SEQUENCE [LARGE SCALE GENOMIC DNA]</scope>
    <source>
        <strain evidence="6 7">JCM 31783</strain>
    </source>
</reference>
<keyword evidence="7" id="KW-1185">Reference proteome</keyword>
<accession>A0ABV1K8V0</accession>
<feature type="domain" description="Zinc finger DksA/TraR C4-type" evidence="5">
    <location>
        <begin position="82"/>
        <end position="115"/>
    </location>
</feature>
<dbReference type="RefSeq" id="WP_349297984.1">
    <property type="nucleotide sequence ID" value="NZ_JBEDNQ010000004.1"/>
</dbReference>
<proteinExistence type="predicted"/>
<dbReference type="SUPFAM" id="SSF57716">
    <property type="entry name" value="Glucocorticoid receptor-like (DNA-binding domain)"/>
    <property type="match status" value="1"/>
</dbReference>
<dbReference type="PROSITE" id="PS51128">
    <property type="entry name" value="ZF_DKSA_2"/>
    <property type="match status" value="1"/>
</dbReference>
<keyword evidence="1" id="KW-0479">Metal-binding</keyword>
<evidence type="ECO:0000256" key="2">
    <source>
        <dbReference type="ARBA" id="ARBA00022771"/>
    </source>
</evidence>
<dbReference type="Proteomes" id="UP001494902">
    <property type="component" value="Unassembled WGS sequence"/>
</dbReference>
<comment type="caution">
    <text evidence="6">The sequence shown here is derived from an EMBL/GenBank/DDBJ whole genome shotgun (WGS) entry which is preliminary data.</text>
</comment>
<dbReference type="PANTHER" id="PTHR33823">
    <property type="entry name" value="RNA POLYMERASE-BINDING TRANSCRIPTION FACTOR DKSA-RELATED"/>
    <property type="match status" value="1"/>
</dbReference>
<protein>
    <submittedName>
        <fullName evidence="6">TraR/DksA C4-type zinc finger protein</fullName>
    </submittedName>
</protein>
<keyword evidence="3" id="KW-0862">Zinc</keyword>
<gene>
    <name evidence="6" type="ORF">WIS52_10495</name>
</gene>
<organism evidence="6 7">
    <name type="scientific">Pseudonocardia nematodicida</name>
    <dbReference type="NCBI Taxonomy" id="1206997"/>
    <lineage>
        <taxon>Bacteria</taxon>
        <taxon>Bacillati</taxon>
        <taxon>Actinomycetota</taxon>
        <taxon>Actinomycetes</taxon>
        <taxon>Pseudonocardiales</taxon>
        <taxon>Pseudonocardiaceae</taxon>
        <taxon>Pseudonocardia</taxon>
    </lineage>
</organism>
<evidence type="ECO:0000256" key="4">
    <source>
        <dbReference type="PROSITE-ProRule" id="PRU00510"/>
    </source>
</evidence>